<evidence type="ECO:0000259" key="2">
    <source>
        <dbReference type="Pfam" id="PF25268"/>
    </source>
</evidence>
<dbReference type="OrthoDB" id="1683103at2759"/>
<dbReference type="AlphaFoldDB" id="A0A2U1L0A7"/>
<comment type="caution">
    <text evidence="3">The sequence shown here is derived from an EMBL/GenBank/DDBJ whole genome shotgun (WGS) entry which is preliminary data.</text>
</comment>
<feature type="transmembrane region" description="Helical" evidence="1">
    <location>
        <begin position="90"/>
        <end position="110"/>
    </location>
</feature>
<keyword evidence="1" id="KW-0472">Membrane</keyword>
<reference evidence="3 4" key="1">
    <citation type="journal article" date="2018" name="Mol. Plant">
        <title>The genome of Artemisia annua provides insight into the evolution of Asteraceae family and artemisinin biosynthesis.</title>
        <authorList>
            <person name="Shen Q."/>
            <person name="Zhang L."/>
            <person name="Liao Z."/>
            <person name="Wang S."/>
            <person name="Yan T."/>
            <person name="Shi P."/>
            <person name="Liu M."/>
            <person name="Fu X."/>
            <person name="Pan Q."/>
            <person name="Wang Y."/>
            <person name="Lv Z."/>
            <person name="Lu X."/>
            <person name="Zhang F."/>
            <person name="Jiang W."/>
            <person name="Ma Y."/>
            <person name="Chen M."/>
            <person name="Hao X."/>
            <person name="Li L."/>
            <person name="Tang Y."/>
            <person name="Lv G."/>
            <person name="Zhou Y."/>
            <person name="Sun X."/>
            <person name="Brodelius P.E."/>
            <person name="Rose J.K.C."/>
            <person name="Tang K."/>
        </authorList>
    </citation>
    <scope>NUCLEOTIDE SEQUENCE [LARGE SCALE GENOMIC DNA]</scope>
    <source>
        <strain evidence="4">cv. Huhao1</strain>
        <tissue evidence="3">Leaf</tissue>
    </source>
</reference>
<protein>
    <recommendedName>
        <fullName evidence="2">DUF7866 domain-containing protein</fullName>
    </recommendedName>
</protein>
<feature type="domain" description="DUF7866" evidence="2">
    <location>
        <begin position="308"/>
        <end position="361"/>
    </location>
</feature>
<dbReference type="Pfam" id="PF25268">
    <property type="entry name" value="DUF7866"/>
    <property type="match status" value="1"/>
</dbReference>
<accession>A0A2U1L0A7</accession>
<organism evidence="3 4">
    <name type="scientific">Artemisia annua</name>
    <name type="common">Sweet wormwood</name>
    <dbReference type="NCBI Taxonomy" id="35608"/>
    <lineage>
        <taxon>Eukaryota</taxon>
        <taxon>Viridiplantae</taxon>
        <taxon>Streptophyta</taxon>
        <taxon>Embryophyta</taxon>
        <taxon>Tracheophyta</taxon>
        <taxon>Spermatophyta</taxon>
        <taxon>Magnoliopsida</taxon>
        <taxon>eudicotyledons</taxon>
        <taxon>Gunneridae</taxon>
        <taxon>Pentapetalae</taxon>
        <taxon>asterids</taxon>
        <taxon>campanulids</taxon>
        <taxon>Asterales</taxon>
        <taxon>Asteraceae</taxon>
        <taxon>Asteroideae</taxon>
        <taxon>Anthemideae</taxon>
        <taxon>Artemisiinae</taxon>
        <taxon>Artemisia</taxon>
    </lineage>
</organism>
<dbReference type="GO" id="GO:0003723">
    <property type="term" value="F:RNA binding"/>
    <property type="evidence" value="ECO:0007669"/>
    <property type="project" value="InterPro"/>
</dbReference>
<dbReference type="Proteomes" id="UP000245207">
    <property type="component" value="Unassembled WGS sequence"/>
</dbReference>
<keyword evidence="1" id="KW-0812">Transmembrane</keyword>
<keyword evidence="1" id="KW-1133">Transmembrane helix</keyword>
<dbReference type="PANTHER" id="PTHR33786">
    <property type="entry name" value="UBIQUITIN CARBOXYL-TERMINAL HYDROLASE"/>
    <property type="match status" value="1"/>
</dbReference>
<name>A0A2U1L0A7_ARTAN</name>
<dbReference type="Gene3D" id="3.10.290.10">
    <property type="entry name" value="RNA-binding S4 domain"/>
    <property type="match status" value="1"/>
</dbReference>
<proteinExistence type="predicted"/>
<evidence type="ECO:0000256" key="1">
    <source>
        <dbReference type="SAM" id="Phobius"/>
    </source>
</evidence>
<evidence type="ECO:0000313" key="4">
    <source>
        <dbReference type="Proteomes" id="UP000245207"/>
    </source>
</evidence>
<evidence type="ECO:0000313" key="3">
    <source>
        <dbReference type="EMBL" id="PWA42394.1"/>
    </source>
</evidence>
<keyword evidence="4" id="KW-1185">Reference proteome</keyword>
<gene>
    <name evidence="3" type="ORF">CTI12_AA545260</name>
</gene>
<sequence length="363" mass="41324">MRVKKTLEHHHRLIPSGTISTNTNTHTNSYLIHKEDAGKIKARKSTYKTALSLNPPRSESIVTEVNPEWILEIAPHFMSRKTSKTLIVEIRYASGQCTYYTVIVYAMVSFEWTVTKFFWLFHILSYLLALPSVSLREGINLPMISYLTHLPGPIHAKFRSSGCDQKYNRYNLLHFDGIVPEEKRPDDSPATCYRRGLIAHRDGSDTINSRTQNKRSRSQIVATLKVWCAGIYYNDIFAPKASAGPHKARDCLSLVLILRSRLKYVLSVDVLLVNVEDNTIEHEVVMPVPVGRREYRVLDVFGWRMYSPFKLCSTCKCCVTVSDPTTCMNMQCCYGIHCNLPHKPFGICAFMPNKCNCSNCAST</sequence>
<dbReference type="InterPro" id="IPR057188">
    <property type="entry name" value="DUF7866"/>
</dbReference>
<dbReference type="PANTHER" id="PTHR33786:SF5">
    <property type="entry name" value="EXPRESSED PROTEIN"/>
    <property type="match status" value="1"/>
</dbReference>
<dbReference type="InterPro" id="IPR036986">
    <property type="entry name" value="S4_RNA-bd_sf"/>
</dbReference>
<dbReference type="EMBL" id="PKPP01012434">
    <property type="protein sequence ID" value="PWA42394.1"/>
    <property type="molecule type" value="Genomic_DNA"/>
</dbReference>